<accession>A0A0S4N3V8</accession>
<gene>
    <name evidence="1" type="ORF">JGI1_01308</name>
</gene>
<name>A0A0S4N3V8_9BACT</name>
<sequence length="279" mass="31047">MRKPSIFSLVLFILVEFGFSQGVSLRFQPEPGQTFNYLLLSETTVIQSAMGMEQVVFSKTESKFKYLIQNVSPNGNVEMIISIDTIKTSIKTQMPPMDTTFSFPIAFKFKQVHDKYGKPLNYEIIEGGEVQIPMGGGTRRIDKRNYTFSLVFPQDKLTPGKSWSFSYSDTSTAEEGKTIVKTNGEYTFEGIEEKLGLECARLKLDANLSLSGSGTIQGMNYGLEGEGKNKGTVWVEVKSGVIVYSEMDTEMDIAMGISGQVEMTMPMTQKVKSTLSLIK</sequence>
<dbReference type="AlphaFoldDB" id="A0A0S4N3V8"/>
<dbReference type="RefSeq" id="WP_140945051.1">
    <property type="nucleotide sequence ID" value="NZ_FAOO01000008.1"/>
</dbReference>
<dbReference type="STRING" id="1643428.GCA_001442855_01280"/>
<organism evidence="1 2">
    <name type="scientific">Candidatus Thermokryptus mobilis</name>
    <dbReference type="NCBI Taxonomy" id="1643428"/>
    <lineage>
        <taxon>Bacteria</taxon>
        <taxon>Pseudomonadati</taxon>
        <taxon>Candidatus Kryptoniota</taxon>
        <taxon>Candidatus Thermokryptus</taxon>
    </lineage>
</organism>
<dbReference type="EMBL" id="FAOO01000008">
    <property type="protein sequence ID" value="CUU05701.1"/>
    <property type="molecule type" value="Genomic_DNA"/>
</dbReference>
<evidence type="ECO:0000313" key="2">
    <source>
        <dbReference type="Proteomes" id="UP000320623"/>
    </source>
</evidence>
<dbReference type="OrthoDB" id="9812696at2"/>
<keyword evidence="2" id="KW-1185">Reference proteome</keyword>
<evidence type="ECO:0000313" key="1">
    <source>
        <dbReference type="EMBL" id="CUU05701.1"/>
    </source>
</evidence>
<protein>
    <submittedName>
        <fullName evidence="1">Uncharacterized protein</fullName>
    </submittedName>
</protein>
<dbReference type="Proteomes" id="UP000320623">
    <property type="component" value="Unassembled WGS sequence"/>
</dbReference>
<proteinExistence type="predicted"/>
<reference evidence="2" key="1">
    <citation type="submission" date="2015-11" db="EMBL/GenBank/DDBJ databases">
        <authorList>
            <person name="Varghese N."/>
        </authorList>
    </citation>
    <scope>NUCLEOTIDE SEQUENCE [LARGE SCALE GENOMIC DNA]</scope>
</reference>